<feature type="non-terminal residue" evidence="2">
    <location>
        <position position="1"/>
    </location>
</feature>
<comment type="caution">
    <text evidence="2">The sequence shown here is derived from an EMBL/GenBank/DDBJ whole genome shotgun (WGS) entry which is preliminary data.</text>
</comment>
<evidence type="ECO:0000313" key="2">
    <source>
        <dbReference type="EMBL" id="GAG91081.1"/>
    </source>
</evidence>
<gene>
    <name evidence="2" type="ORF">S01H4_44359</name>
</gene>
<proteinExistence type="predicted"/>
<dbReference type="AlphaFoldDB" id="X1D3L6"/>
<name>X1D3L6_9ZZZZ</name>
<feature type="region of interest" description="Disordered" evidence="1">
    <location>
        <begin position="1"/>
        <end position="29"/>
    </location>
</feature>
<sequence>IRDEVSGIDTSLPDDSSVSGDEGKVEDND</sequence>
<protein>
    <submittedName>
        <fullName evidence="2">Uncharacterized protein</fullName>
    </submittedName>
</protein>
<organism evidence="2">
    <name type="scientific">marine sediment metagenome</name>
    <dbReference type="NCBI Taxonomy" id="412755"/>
    <lineage>
        <taxon>unclassified sequences</taxon>
        <taxon>metagenomes</taxon>
        <taxon>ecological metagenomes</taxon>
    </lineage>
</organism>
<accession>X1D3L6</accession>
<dbReference type="EMBL" id="BART01024587">
    <property type="protein sequence ID" value="GAG91081.1"/>
    <property type="molecule type" value="Genomic_DNA"/>
</dbReference>
<evidence type="ECO:0000256" key="1">
    <source>
        <dbReference type="SAM" id="MobiDB-lite"/>
    </source>
</evidence>
<reference evidence="2" key="1">
    <citation type="journal article" date="2014" name="Front. Microbiol.">
        <title>High frequency of phylogenetically diverse reductive dehalogenase-homologous genes in deep subseafloor sedimentary metagenomes.</title>
        <authorList>
            <person name="Kawai M."/>
            <person name="Futagami T."/>
            <person name="Toyoda A."/>
            <person name="Takaki Y."/>
            <person name="Nishi S."/>
            <person name="Hori S."/>
            <person name="Arai W."/>
            <person name="Tsubouchi T."/>
            <person name="Morono Y."/>
            <person name="Uchiyama I."/>
            <person name="Ito T."/>
            <person name="Fujiyama A."/>
            <person name="Inagaki F."/>
            <person name="Takami H."/>
        </authorList>
    </citation>
    <scope>NUCLEOTIDE SEQUENCE</scope>
    <source>
        <strain evidence="2">Expedition CK06-06</strain>
    </source>
</reference>